<feature type="domain" description="BLUF" evidence="1">
    <location>
        <begin position="1"/>
        <end position="92"/>
    </location>
</feature>
<name>A0ABW3J4T3_9FLAO</name>
<dbReference type="InterPro" id="IPR007024">
    <property type="entry name" value="BLUF_domain"/>
</dbReference>
<evidence type="ECO:0000313" key="2">
    <source>
        <dbReference type="EMBL" id="MFD0985299.1"/>
    </source>
</evidence>
<dbReference type="PROSITE" id="PS50925">
    <property type="entry name" value="BLUF"/>
    <property type="match status" value="1"/>
</dbReference>
<comment type="caution">
    <text evidence="2">The sequence shown here is derived from an EMBL/GenBank/DDBJ whole genome shotgun (WGS) entry which is preliminary data.</text>
</comment>
<dbReference type="SMART" id="SM01034">
    <property type="entry name" value="BLUF"/>
    <property type="match status" value="1"/>
</dbReference>
<dbReference type="InterPro" id="IPR036046">
    <property type="entry name" value="Acylphosphatase-like_dom_sf"/>
</dbReference>
<proteinExistence type="predicted"/>
<sequence length="141" mass="16413">MYRIIYMGSSVKLLEENEIDSLLKHSRRSNINNHITGVLLYIVGDFLQVIEGEEDVIISLFEKIKKDSRHKGIICLFSENVKEKQFSDWSMGFHMTNYEKLIKDTGYDTLSRIELANIEDKTASILLNTFIKSNKDSITFW</sequence>
<dbReference type="RefSeq" id="WP_379758117.1">
    <property type="nucleotide sequence ID" value="NZ_JBHSYB010000028.1"/>
</dbReference>
<dbReference type="EMBL" id="JBHTIZ010000045">
    <property type="protein sequence ID" value="MFD0985299.1"/>
    <property type="molecule type" value="Genomic_DNA"/>
</dbReference>
<dbReference type="Proteomes" id="UP001597051">
    <property type="component" value="Unassembled WGS sequence"/>
</dbReference>
<dbReference type="SUPFAM" id="SSF54975">
    <property type="entry name" value="Acylphosphatase/BLUF domain-like"/>
    <property type="match status" value="1"/>
</dbReference>
<gene>
    <name evidence="2" type="ORF">ACFQ0S_12530</name>
</gene>
<keyword evidence="3" id="KW-1185">Reference proteome</keyword>
<dbReference type="Gene3D" id="3.30.70.100">
    <property type="match status" value="1"/>
</dbReference>
<protein>
    <submittedName>
        <fullName evidence="2">BLUF domain-containing protein</fullName>
    </submittedName>
</protein>
<accession>A0ABW3J4T3</accession>
<evidence type="ECO:0000259" key="1">
    <source>
        <dbReference type="PROSITE" id="PS50925"/>
    </source>
</evidence>
<dbReference type="Pfam" id="PF04940">
    <property type="entry name" value="BLUF"/>
    <property type="match status" value="1"/>
</dbReference>
<reference evidence="3" key="1">
    <citation type="journal article" date="2019" name="Int. J. Syst. Evol. Microbiol.">
        <title>The Global Catalogue of Microorganisms (GCM) 10K type strain sequencing project: providing services to taxonomists for standard genome sequencing and annotation.</title>
        <authorList>
            <consortium name="The Broad Institute Genomics Platform"/>
            <consortium name="The Broad Institute Genome Sequencing Center for Infectious Disease"/>
            <person name="Wu L."/>
            <person name="Ma J."/>
        </authorList>
    </citation>
    <scope>NUCLEOTIDE SEQUENCE [LARGE SCALE GENOMIC DNA]</scope>
    <source>
        <strain evidence="3">CECT 7649</strain>
    </source>
</reference>
<organism evidence="2 3">
    <name type="scientific">Flavobacterium myungsuense</name>
    <dbReference type="NCBI Taxonomy" id="651823"/>
    <lineage>
        <taxon>Bacteria</taxon>
        <taxon>Pseudomonadati</taxon>
        <taxon>Bacteroidota</taxon>
        <taxon>Flavobacteriia</taxon>
        <taxon>Flavobacteriales</taxon>
        <taxon>Flavobacteriaceae</taxon>
        <taxon>Flavobacterium</taxon>
    </lineage>
</organism>
<evidence type="ECO:0000313" key="3">
    <source>
        <dbReference type="Proteomes" id="UP001597051"/>
    </source>
</evidence>